<dbReference type="InterPro" id="IPR013201">
    <property type="entry name" value="Prot_inhib_I29"/>
</dbReference>
<dbReference type="Proteomes" id="UP001187192">
    <property type="component" value="Unassembled WGS sequence"/>
</dbReference>
<evidence type="ECO:0000313" key="4">
    <source>
        <dbReference type="Proteomes" id="UP001187192"/>
    </source>
</evidence>
<dbReference type="AlphaFoldDB" id="A0AA88J4T6"/>
<evidence type="ECO:0000313" key="3">
    <source>
        <dbReference type="EMBL" id="GMN65118.1"/>
    </source>
</evidence>
<proteinExistence type="predicted"/>
<accession>A0AA88J4T6</accession>
<dbReference type="SUPFAM" id="SSF54001">
    <property type="entry name" value="Cysteine proteinases"/>
    <property type="match status" value="1"/>
</dbReference>
<comment type="caution">
    <text evidence="3">The sequence shown here is derived from an EMBL/GenBank/DDBJ whole genome shotgun (WGS) entry which is preliminary data.</text>
</comment>
<keyword evidence="4" id="KW-1185">Reference proteome</keyword>
<protein>
    <recommendedName>
        <fullName evidence="2">Cathepsin propeptide inhibitor domain-containing protein</fullName>
    </recommendedName>
</protein>
<evidence type="ECO:0000256" key="1">
    <source>
        <dbReference type="SAM" id="SignalP"/>
    </source>
</evidence>
<feature type="chain" id="PRO_5041686072" description="Cathepsin propeptide inhibitor domain-containing protein" evidence="1">
    <location>
        <begin position="18"/>
        <end position="103"/>
    </location>
</feature>
<feature type="domain" description="Cathepsin propeptide inhibitor" evidence="2">
    <location>
        <begin position="35"/>
        <end position="92"/>
    </location>
</feature>
<name>A0AA88J4T6_FICCA</name>
<reference evidence="3" key="1">
    <citation type="submission" date="2023-07" db="EMBL/GenBank/DDBJ databases">
        <title>draft genome sequence of fig (Ficus carica).</title>
        <authorList>
            <person name="Takahashi T."/>
            <person name="Nishimura K."/>
        </authorList>
    </citation>
    <scope>NUCLEOTIDE SEQUENCE</scope>
</reference>
<feature type="signal peptide" evidence="1">
    <location>
        <begin position="1"/>
        <end position="17"/>
    </location>
</feature>
<dbReference type="Pfam" id="PF08246">
    <property type="entry name" value="Inhibitor_I29"/>
    <property type="match status" value="1"/>
</dbReference>
<keyword evidence="1" id="KW-0732">Signal</keyword>
<sequence>MVSTFAIVVLSILGIWASQTMSRLCDEAPSLAKRHEQWMHQFGRTYASDAEKEMRFKIFKDNVNFIEQFNKGGKRTYKFNINKFADFTSEEVFPAANTAVLGS</sequence>
<dbReference type="InterPro" id="IPR038765">
    <property type="entry name" value="Papain-like_cys_pep_sf"/>
</dbReference>
<dbReference type="EMBL" id="BTGU01000212">
    <property type="protein sequence ID" value="GMN65118.1"/>
    <property type="molecule type" value="Genomic_DNA"/>
</dbReference>
<dbReference type="SMART" id="SM00848">
    <property type="entry name" value="Inhibitor_I29"/>
    <property type="match status" value="1"/>
</dbReference>
<dbReference type="Gene3D" id="1.10.287.2250">
    <property type="match status" value="1"/>
</dbReference>
<gene>
    <name evidence="3" type="ORF">TIFTF001_034187</name>
</gene>
<organism evidence="3 4">
    <name type="scientific">Ficus carica</name>
    <name type="common">Common fig</name>
    <dbReference type="NCBI Taxonomy" id="3494"/>
    <lineage>
        <taxon>Eukaryota</taxon>
        <taxon>Viridiplantae</taxon>
        <taxon>Streptophyta</taxon>
        <taxon>Embryophyta</taxon>
        <taxon>Tracheophyta</taxon>
        <taxon>Spermatophyta</taxon>
        <taxon>Magnoliopsida</taxon>
        <taxon>eudicotyledons</taxon>
        <taxon>Gunneridae</taxon>
        <taxon>Pentapetalae</taxon>
        <taxon>rosids</taxon>
        <taxon>fabids</taxon>
        <taxon>Rosales</taxon>
        <taxon>Moraceae</taxon>
        <taxon>Ficeae</taxon>
        <taxon>Ficus</taxon>
    </lineage>
</organism>
<evidence type="ECO:0000259" key="2">
    <source>
        <dbReference type="SMART" id="SM00848"/>
    </source>
</evidence>